<dbReference type="EMBL" id="BLXT01000847">
    <property type="protein sequence ID" value="GFN80789.1"/>
    <property type="molecule type" value="Genomic_DNA"/>
</dbReference>
<evidence type="ECO:0000256" key="1">
    <source>
        <dbReference type="SAM" id="MobiDB-lite"/>
    </source>
</evidence>
<comment type="caution">
    <text evidence="2">The sequence shown here is derived from an EMBL/GenBank/DDBJ whole genome shotgun (WGS) entry which is preliminary data.</text>
</comment>
<protein>
    <submittedName>
        <fullName evidence="2">Uncharacterized protein</fullName>
    </submittedName>
</protein>
<evidence type="ECO:0000313" key="2">
    <source>
        <dbReference type="EMBL" id="GFN80789.1"/>
    </source>
</evidence>
<reference evidence="2 3" key="1">
    <citation type="journal article" date="2021" name="Elife">
        <title>Chloroplast acquisition without the gene transfer in kleptoplastic sea slugs, Plakobranchus ocellatus.</title>
        <authorList>
            <person name="Maeda T."/>
            <person name="Takahashi S."/>
            <person name="Yoshida T."/>
            <person name="Shimamura S."/>
            <person name="Takaki Y."/>
            <person name="Nagai Y."/>
            <person name="Toyoda A."/>
            <person name="Suzuki Y."/>
            <person name="Arimoto A."/>
            <person name="Ishii H."/>
            <person name="Satoh N."/>
            <person name="Nishiyama T."/>
            <person name="Hasebe M."/>
            <person name="Maruyama T."/>
            <person name="Minagawa J."/>
            <person name="Obokata J."/>
            <person name="Shigenobu S."/>
        </authorList>
    </citation>
    <scope>NUCLEOTIDE SEQUENCE [LARGE SCALE GENOMIC DNA]</scope>
</reference>
<dbReference type="AlphaFoldDB" id="A0AAV3YDL7"/>
<accession>A0AAV3YDL7</accession>
<feature type="region of interest" description="Disordered" evidence="1">
    <location>
        <begin position="1"/>
        <end position="52"/>
    </location>
</feature>
<name>A0AAV3YDL7_9GAST</name>
<feature type="compositionally biased region" description="Acidic residues" evidence="1">
    <location>
        <begin position="37"/>
        <end position="52"/>
    </location>
</feature>
<dbReference type="Proteomes" id="UP000735302">
    <property type="component" value="Unassembled WGS sequence"/>
</dbReference>
<evidence type="ECO:0000313" key="3">
    <source>
        <dbReference type="Proteomes" id="UP000735302"/>
    </source>
</evidence>
<organism evidence="2 3">
    <name type="scientific">Plakobranchus ocellatus</name>
    <dbReference type="NCBI Taxonomy" id="259542"/>
    <lineage>
        <taxon>Eukaryota</taxon>
        <taxon>Metazoa</taxon>
        <taxon>Spiralia</taxon>
        <taxon>Lophotrochozoa</taxon>
        <taxon>Mollusca</taxon>
        <taxon>Gastropoda</taxon>
        <taxon>Heterobranchia</taxon>
        <taxon>Euthyneura</taxon>
        <taxon>Panpulmonata</taxon>
        <taxon>Sacoglossa</taxon>
        <taxon>Placobranchoidea</taxon>
        <taxon>Plakobranchidae</taxon>
        <taxon>Plakobranchus</taxon>
    </lineage>
</organism>
<gene>
    <name evidence="2" type="ORF">PoB_000729500</name>
</gene>
<keyword evidence="3" id="KW-1185">Reference proteome</keyword>
<proteinExistence type="predicted"/>
<sequence length="97" mass="11590">MVDLATQLFQKEEENRTDDVNRSITVLQNADRPAEDDQREEEACEENREESDDCEHRLRLLFLIFQLTYTPRDVQMANYYKDDQEQKRRLGAIIPLL</sequence>
<feature type="compositionally biased region" description="Basic and acidic residues" evidence="1">
    <location>
        <begin position="10"/>
        <end position="21"/>
    </location>
</feature>